<dbReference type="PANTHER" id="PTHR43135">
    <property type="entry name" value="ALPHA-D-RIBOSE 1-METHYLPHOSPHONATE 5-TRIPHOSPHATE DIPHOSPHATASE"/>
    <property type="match status" value="1"/>
</dbReference>
<evidence type="ECO:0000313" key="3">
    <source>
        <dbReference type="Proteomes" id="UP000475249"/>
    </source>
</evidence>
<dbReference type="Gene3D" id="2.30.40.10">
    <property type="entry name" value="Urease, subunit C, domain 1"/>
    <property type="match status" value="1"/>
</dbReference>
<dbReference type="PANTHER" id="PTHR43135:SF3">
    <property type="entry name" value="ALPHA-D-RIBOSE 1-METHYLPHOSPHONATE 5-TRIPHOSPHATE DIPHOSPHATASE"/>
    <property type="match status" value="1"/>
</dbReference>
<gene>
    <name evidence="2" type="ORF">GTQ38_09765</name>
</gene>
<dbReference type="SUPFAM" id="SSF51556">
    <property type="entry name" value="Metallo-dependent hydrolases"/>
    <property type="match status" value="1"/>
</dbReference>
<dbReference type="Pfam" id="PF01979">
    <property type="entry name" value="Amidohydro_1"/>
    <property type="match status" value="1"/>
</dbReference>
<organism evidence="2 3">
    <name type="scientific">Poritiphilus flavus</name>
    <dbReference type="NCBI Taxonomy" id="2697053"/>
    <lineage>
        <taxon>Bacteria</taxon>
        <taxon>Pseudomonadati</taxon>
        <taxon>Bacteroidota</taxon>
        <taxon>Flavobacteriia</taxon>
        <taxon>Flavobacteriales</taxon>
        <taxon>Flavobacteriaceae</taxon>
        <taxon>Poritiphilus</taxon>
    </lineage>
</organism>
<dbReference type="InterPro" id="IPR011059">
    <property type="entry name" value="Metal-dep_hydrolase_composite"/>
</dbReference>
<evidence type="ECO:0000259" key="1">
    <source>
        <dbReference type="Pfam" id="PF01979"/>
    </source>
</evidence>
<dbReference type="InterPro" id="IPR032466">
    <property type="entry name" value="Metal_Hydrolase"/>
</dbReference>
<dbReference type="EMBL" id="WXYO01000004">
    <property type="protein sequence ID" value="NAS12288.1"/>
    <property type="molecule type" value="Genomic_DNA"/>
</dbReference>
<dbReference type="Gene3D" id="3.20.20.140">
    <property type="entry name" value="Metal-dependent hydrolases"/>
    <property type="match status" value="1"/>
</dbReference>
<name>A0A6L9ECM1_9FLAO</name>
<protein>
    <submittedName>
        <fullName evidence="2">Amidohydrolase family protein</fullName>
    </submittedName>
</protein>
<dbReference type="InterPro" id="IPR051781">
    <property type="entry name" value="Metallo-dep_Hydrolase"/>
</dbReference>
<feature type="domain" description="Amidohydrolase-related" evidence="1">
    <location>
        <begin position="83"/>
        <end position="443"/>
    </location>
</feature>
<reference evidence="2 3" key="1">
    <citation type="submission" date="2020-01" db="EMBL/GenBank/DDBJ databases">
        <title>Bacteria diversity of Porities sp.</title>
        <authorList>
            <person name="Wang G."/>
        </authorList>
    </citation>
    <scope>NUCLEOTIDE SEQUENCE [LARGE SCALE GENOMIC DNA]</scope>
    <source>
        <strain evidence="2 3">R33</strain>
    </source>
</reference>
<proteinExistence type="predicted"/>
<dbReference type="SUPFAM" id="SSF51338">
    <property type="entry name" value="Composite domain of metallo-dependent hydrolases"/>
    <property type="match status" value="1"/>
</dbReference>
<keyword evidence="2" id="KW-0378">Hydrolase</keyword>
<dbReference type="AlphaFoldDB" id="A0A6L9ECM1"/>
<keyword evidence="3" id="KW-1185">Reference proteome</keyword>
<evidence type="ECO:0000313" key="2">
    <source>
        <dbReference type="EMBL" id="NAS12288.1"/>
    </source>
</evidence>
<dbReference type="InterPro" id="IPR006680">
    <property type="entry name" value="Amidohydro-rel"/>
</dbReference>
<comment type="caution">
    <text evidence="2">The sequence shown here is derived from an EMBL/GenBank/DDBJ whole genome shotgun (WGS) entry which is preliminary data.</text>
</comment>
<dbReference type="Proteomes" id="UP000475249">
    <property type="component" value="Unassembled WGS sequence"/>
</dbReference>
<sequence>MKKTLSIWMLMILGMSFFFCTSTPIVEVDLLIKAGTLFDAQSGEVVHNKAIIVDQGRIIAIEDLNKDLSGYKALSKIDATDKFVMPALFDTHSHVTAFVDTIGTKYRVPTIKVFADEQLSKWHLRAMLYQGITNIRELGGFPKIAVNLKKQERIGEIKSPRILACSKLMSESPLIFPEIVEQIHDVEDARNYVKEMKKLGVDYIKLLFNLRPEFSKAAIDEAHKLNLKVAGHIKATTWREAIDMKIDALVHTPYGNDPMMDLSSKHVSKVLNEMAKKGIPNDPTLAMRYGYFEDPFFEQRTQLKEVYDSAPQKLKAMWQMLSSYKSITFSKNPAMAEYHFSYVQKAHDAGVVLSTSSDTWTSWADYGNTIHNEMFLLSKAGIPNKDVLMIATKNGAYQLHIQNDYGTVEKGKVADLLILRKNPLTAMENTRTIDAVIKNGKIVDRKKLLKP</sequence>
<dbReference type="GO" id="GO:0016810">
    <property type="term" value="F:hydrolase activity, acting on carbon-nitrogen (but not peptide) bonds"/>
    <property type="evidence" value="ECO:0007669"/>
    <property type="project" value="InterPro"/>
</dbReference>
<dbReference type="RefSeq" id="WP_161435327.1">
    <property type="nucleotide sequence ID" value="NZ_WXYO01000004.1"/>
</dbReference>
<accession>A0A6L9ECM1</accession>